<protein>
    <submittedName>
        <fullName evidence="1">Uncharacterized protein</fullName>
    </submittedName>
</protein>
<organism evidence="1">
    <name type="scientific">Anguilla anguilla</name>
    <name type="common">European freshwater eel</name>
    <name type="synonym">Muraena anguilla</name>
    <dbReference type="NCBI Taxonomy" id="7936"/>
    <lineage>
        <taxon>Eukaryota</taxon>
        <taxon>Metazoa</taxon>
        <taxon>Chordata</taxon>
        <taxon>Craniata</taxon>
        <taxon>Vertebrata</taxon>
        <taxon>Euteleostomi</taxon>
        <taxon>Actinopterygii</taxon>
        <taxon>Neopterygii</taxon>
        <taxon>Teleostei</taxon>
        <taxon>Anguilliformes</taxon>
        <taxon>Anguillidae</taxon>
        <taxon>Anguilla</taxon>
    </lineage>
</organism>
<proteinExistence type="predicted"/>
<reference evidence="1" key="1">
    <citation type="submission" date="2014-11" db="EMBL/GenBank/DDBJ databases">
        <authorList>
            <person name="Amaro Gonzalez C."/>
        </authorList>
    </citation>
    <scope>NUCLEOTIDE SEQUENCE</scope>
</reference>
<dbReference type="EMBL" id="GBXM01061393">
    <property type="protein sequence ID" value="JAH47184.1"/>
    <property type="molecule type" value="Transcribed_RNA"/>
</dbReference>
<dbReference type="EMBL" id="GBXM01066430">
    <property type="protein sequence ID" value="JAH42147.1"/>
    <property type="molecule type" value="Transcribed_RNA"/>
</dbReference>
<dbReference type="EMBL" id="GBXM01070798">
    <property type="protein sequence ID" value="JAH37779.1"/>
    <property type="molecule type" value="Transcribed_RNA"/>
</dbReference>
<name>A0A0E9S8S4_ANGAN</name>
<reference evidence="1" key="2">
    <citation type="journal article" date="2015" name="Fish Shellfish Immunol.">
        <title>Early steps in the European eel (Anguilla anguilla)-Vibrio vulnificus interaction in the gills: Role of the RtxA13 toxin.</title>
        <authorList>
            <person name="Callol A."/>
            <person name="Pajuelo D."/>
            <person name="Ebbesson L."/>
            <person name="Teles M."/>
            <person name="MacKenzie S."/>
            <person name="Amaro C."/>
        </authorList>
    </citation>
    <scope>NUCLEOTIDE SEQUENCE</scope>
</reference>
<dbReference type="AlphaFoldDB" id="A0A0E9S8S4"/>
<dbReference type="EMBL" id="GBXM01081478">
    <property type="protein sequence ID" value="JAH27099.1"/>
    <property type="molecule type" value="Transcribed_RNA"/>
</dbReference>
<sequence>MKVSSSSSSVMACSRGTMGAIPVPEAISGSCLYLSDL</sequence>
<accession>A0A0E9S8S4</accession>
<evidence type="ECO:0000313" key="1">
    <source>
        <dbReference type="EMBL" id="JAH37779.1"/>
    </source>
</evidence>